<dbReference type="Proteomes" id="UP001055811">
    <property type="component" value="Linkage Group LG05"/>
</dbReference>
<protein>
    <submittedName>
        <fullName evidence="1">Uncharacterized protein</fullName>
    </submittedName>
</protein>
<keyword evidence="2" id="KW-1185">Reference proteome</keyword>
<organism evidence="1 2">
    <name type="scientific">Cichorium intybus</name>
    <name type="common">Chicory</name>
    <dbReference type="NCBI Taxonomy" id="13427"/>
    <lineage>
        <taxon>Eukaryota</taxon>
        <taxon>Viridiplantae</taxon>
        <taxon>Streptophyta</taxon>
        <taxon>Embryophyta</taxon>
        <taxon>Tracheophyta</taxon>
        <taxon>Spermatophyta</taxon>
        <taxon>Magnoliopsida</taxon>
        <taxon>eudicotyledons</taxon>
        <taxon>Gunneridae</taxon>
        <taxon>Pentapetalae</taxon>
        <taxon>asterids</taxon>
        <taxon>campanulids</taxon>
        <taxon>Asterales</taxon>
        <taxon>Asteraceae</taxon>
        <taxon>Cichorioideae</taxon>
        <taxon>Cichorieae</taxon>
        <taxon>Cichoriinae</taxon>
        <taxon>Cichorium</taxon>
    </lineage>
</organism>
<gene>
    <name evidence="1" type="ORF">L2E82_30662</name>
</gene>
<reference evidence="1 2" key="2">
    <citation type="journal article" date="2022" name="Mol. Ecol. Resour.">
        <title>The genomes of chicory, endive, great burdock and yacon provide insights into Asteraceae paleo-polyploidization history and plant inulin production.</title>
        <authorList>
            <person name="Fan W."/>
            <person name="Wang S."/>
            <person name="Wang H."/>
            <person name="Wang A."/>
            <person name="Jiang F."/>
            <person name="Liu H."/>
            <person name="Zhao H."/>
            <person name="Xu D."/>
            <person name="Zhang Y."/>
        </authorList>
    </citation>
    <scope>NUCLEOTIDE SEQUENCE [LARGE SCALE GENOMIC DNA]</scope>
    <source>
        <strain evidence="2">cv. Punajuju</strain>
        <tissue evidence="1">Leaves</tissue>
    </source>
</reference>
<comment type="caution">
    <text evidence="1">The sequence shown here is derived from an EMBL/GenBank/DDBJ whole genome shotgun (WGS) entry which is preliminary data.</text>
</comment>
<proteinExistence type="predicted"/>
<dbReference type="EMBL" id="CM042013">
    <property type="protein sequence ID" value="KAI3740237.1"/>
    <property type="molecule type" value="Genomic_DNA"/>
</dbReference>
<reference evidence="2" key="1">
    <citation type="journal article" date="2022" name="Mol. Ecol. Resour.">
        <title>The genomes of chicory, endive, great burdock and yacon provide insights into Asteraceae palaeo-polyploidization history and plant inulin production.</title>
        <authorList>
            <person name="Fan W."/>
            <person name="Wang S."/>
            <person name="Wang H."/>
            <person name="Wang A."/>
            <person name="Jiang F."/>
            <person name="Liu H."/>
            <person name="Zhao H."/>
            <person name="Xu D."/>
            <person name="Zhang Y."/>
        </authorList>
    </citation>
    <scope>NUCLEOTIDE SEQUENCE [LARGE SCALE GENOMIC DNA]</scope>
    <source>
        <strain evidence="2">cv. Punajuju</strain>
    </source>
</reference>
<evidence type="ECO:0000313" key="2">
    <source>
        <dbReference type="Proteomes" id="UP001055811"/>
    </source>
</evidence>
<sequence length="73" mass="8526">MNLERHYRIWYLMNLERLSPDLVPDESRCLVRSGGAFNPLMNFDRVTELVPDEFRTDLIWISNGGGACNHCNR</sequence>
<name>A0ACB9D100_CICIN</name>
<accession>A0ACB9D100</accession>
<evidence type="ECO:0000313" key="1">
    <source>
        <dbReference type="EMBL" id="KAI3740237.1"/>
    </source>
</evidence>